<evidence type="ECO:0000256" key="22">
    <source>
        <dbReference type="PIRNR" id="PIRNR001563"/>
    </source>
</evidence>
<keyword evidence="12 22" id="KW-0067">ATP-binding</keyword>
<dbReference type="PIRSF" id="PIRSF001563">
    <property type="entry name" value="Folylpolyglu_synth"/>
    <property type="match status" value="1"/>
</dbReference>
<dbReference type="NCBIfam" id="TIGR01499">
    <property type="entry name" value="folC"/>
    <property type="match status" value="1"/>
</dbReference>
<feature type="domain" description="Mur ligase C-terminal" evidence="23">
    <location>
        <begin position="280"/>
        <end position="397"/>
    </location>
</feature>
<dbReference type="SUPFAM" id="SSF53244">
    <property type="entry name" value="MurD-like peptide ligases, peptide-binding domain"/>
    <property type="match status" value="1"/>
</dbReference>
<evidence type="ECO:0000256" key="16">
    <source>
        <dbReference type="ARBA" id="ARBA00030592"/>
    </source>
</evidence>
<comment type="pathway">
    <text evidence="3">Cofactor biosynthesis; tetrahydrofolate biosynthesis; 7,8-dihydrofolate from 2-amino-4-hydroxy-6-hydroxymethyl-7,8-dihydropteridine diphosphate and 4-aminobenzoate: step 2/2.</text>
</comment>
<evidence type="ECO:0000256" key="18">
    <source>
        <dbReference type="ARBA" id="ARBA00047493"/>
    </source>
</evidence>
<protein>
    <recommendedName>
        <fullName evidence="8">Dihydrofolate synthase/folylpolyglutamate synthase</fullName>
        <ecNumber evidence="6">6.3.2.12</ecNumber>
        <ecNumber evidence="7">6.3.2.17</ecNumber>
    </recommendedName>
    <alternativeName>
        <fullName evidence="17">Folylpoly-gamma-glutamate synthetase-dihydrofolate synthetase</fullName>
    </alternativeName>
    <alternativeName>
        <fullName evidence="15">Folylpolyglutamate synthetase</fullName>
    </alternativeName>
    <alternativeName>
        <fullName evidence="16">Tetrahydrofolylpolyglutamate synthase</fullName>
    </alternativeName>
</protein>
<reference evidence="25" key="2">
    <citation type="journal article" date="2021" name="PeerJ">
        <title>Extensive microbial diversity within the chicken gut microbiome revealed by metagenomics and culture.</title>
        <authorList>
            <person name="Gilroy R."/>
            <person name="Ravi A."/>
            <person name="Getino M."/>
            <person name="Pursley I."/>
            <person name="Horton D.L."/>
            <person name="Alikhan N.F."/>
            <person name="Baker D."/>
            <person name="Gharbi K."/>
            <person name="Hall N."/>
            <person name="Watson M."/>
            <person name="Adriaenssens E.M."/>
            <person name="Foster-Nyarko E."/>
            <person name="Jarju S."/>
            <person name="Secka A."/>
            <person name="Antonio M."/>
            <person name="Oren A."/>
            <person name="Chaudhuri R.R."/>
            <person name="La Ragione R."/>
            <person name="Hildebrand F."/>
            <person name="Pallen M.J."/>
        </authorList>
    </citation>
    <scope>NUCLEOTIDE SEQUENCE</scope>
    <source>
        <strain evidence="25">1383</strain>
    </source>
</reference>
<evidence type="ECO:0000256" key="9">
    <source>
        <dbReference type="ARBA" id="ARBA00022598"/>
    </source>
</evidence>
<evidence type="ECO:0000256" key="7">
    <source>
        <dbReference type="ARBA" id="ARBA00013025"/>
    </source>
</evidence>
<dbReference type="PROSITE" id="PS01012">
    <property type="entry name" value="FOLYLPOLYGLU_SYNT_2"/>
    <property type="match status" value="1"/>
</dbReference>
<comment type="pathway">
    <text evidence="4">Cofactor biosynthesis; tetrahydrofolylpolyglutamate biosynthesis.</text>
</comment>
<dbReference type="PANTHER" id="PTHR11136">
    <property type="entry name" value="FOLYLPOLYGLUTAMATE SYNTHASE-RELATED"/>
    <property type="match status" value="1"/>
</dbReference>
<comment type="function">
    <text evidence="2">Functions in two distinct reactions of the de novo folate biosynthetic pathway. Catalyzes the addition of a glutamate residue to dihydropteroate (7,8-dihydropteroate or H2Pte) to form dihydrofolate (7,8-dihydrofolate monoglutamate or H2Pte-Glu). Also catalyzes successive additions of L-glutamate to tetrahydrofolate or 10-formyltetrahydrofolate or 5,10-methylenetetrahydrofolate, leading to folylpolyglutamate derivatives.</text>
</comment>
<dbReference type="Proteomes" id="UP000824161">
    <property type="component" value="Unassembled WGS sequence"/>
</dbReference>
<evidence type="ECO:0000256" key="19">
    <source>
        <dbReference type="ARBA" id="ARBA00047808"/>
    </source>
</evidence>
<feature type="domain" description="Mur ligase central" evidence="24">
    <location>
        <begin position="51"/>
        <end position="192"/>
    </location>
</feature>
<dbReference type="PANTHER" id="PTHR11136:SF0">
    <property type="entry name" value="DIHYDROFOLATE SYNTHETASE-RELATED"/>
    <property type="match status" value="1"/>
</dbReference>
<dbReference type="GO" id="GO:0046656">
    <property type="term" value="P:folic acid biosynthetic process"/>
    <property type="evidence" value="ECO:0007669"/>
    <property type="project" value="UniProtKB-KW"/>
</dbReference>
<evidence type="ECO:0000256" key="10">
    <source>
        <dbReference type="ARBA" id="ARBA00022723"/>
    </source>
</evidence>
<comment type="catalytic activity">
    <reaction evidence="19">
        <text>10-formyltetrahydrofolyl-(gamma-L-Glu)(n) + L-glutamate + ATP = 10-formyltetrahydrofolyl-(gamma-L-Glu)(n+1) + ADP + phosphate + H(+)</text>
        <dbReference type="Rhea" id="RHEA:51904"/>
        <dbReference type="Rhea" id="RHEA-COMP:13088"/>
        <dbReference type="Rhea" id="RHEA-COMP:14300"/>
        <dbReference type="ChEBI" id="CHEBI:15378"/>
        <dbReference type="ChEBI" id="CHEBI:29985"/>
        <dbReference type="ChEBI" id="CHEBI:30616"/>
        <dbReference type="ChEBI" id="CHEBI:43474"/>
        <dbReference type="ChEBI" id="CHEBI:134413"/>
        <dbReference type="ChEBI" id="CHEBI:456216"/>
        <dbReference type="EC" id="6.3.2.17"/>
    </reaction>
</comment>
<accession>A0A9D1HBM3</accession>
<keyword evidence="14" id="KW-0289">Folate biosynthesis</keyword>
<dbReference type="Pfam" id="PF08245">
    <property type="entry name" value="Mur_ligase_M"/>
    <property type="match status" value="1"/>
</dbReference>
<evidence type="ECO:0000256" key="5">
    <source>
        <dbReference type="ARBA" id="ARBA00008276"/>
    </source>
</evidence>
<dbReference type="EC" id="6.3.2.17" evidence="7"/>
<dbReference type="PROSITE" id="PS01011">
    <property type="entry name" value="FOLYLPOLYGLU_SYNT_1"/>
    <property type="match status" value="1"/>
</dbReference>
<dbReference type="GO" id="GO:0004326">
    <property type="term" value="F:tetrahydrofolylpolyglutamate synthase activity"/>
    <property type="evidence" value="ECO:0007669"/>
    <property type="project" value="UniProtKB-EC"/>
</dbReference>
<dbReference type="EC" id="6.3.2.12" evidence="6"/>
<evidence type="ECO:0000256" key="11">
    <source>
        <dbReference type="ARBA" id="ARBA00022741"/>
    </source>
</evidence>
<dbReference type="InterPro" id="IPR018109">
    <property type="entry name" value="Folylpolyglutamate_synth_CS"/>
</dbReference>
<name>A0A9D1HBM3_9FLAO</name>
<evidence type="ECO:0000256" key="2">
    <source>
        <dbReference type="ARBA" id="ARBA00002714"/>
    </source>
</evidence>
<dbReference type="GO" id="GO:0005737">
    <property type="term" value="C:cytoplasm"/>
    <property type="evidence" value="ECO:0007669"/>
    <property type="project" value="TreeGrafter"/>
</dbReference>
<dbReference type="InterPro" id="IPR036565">
    <property type="entry name" value="Mur-like_cat_sf"/>
</dbReference>
<dbReference type="InterPro" id="IPR013221">
    <property type="entry name" value="Mur_ligase_cen"/>
</dbReference>
<keyword evidence="10" id="KW-0479">Metal-binding</keyword>
<evidence type="ECO:0000259" key="24">
    <source>
        <dbReference type="Pfam" id="PF08245"/>
    </source>
</evidence>
<dbReference type="EMBL" id="DVLY01000089">
    <property type="protein sequence ID" value="HIT97947.1"/>
    <property type="molecule type" value="Genomic_DNA"/>
</dbReference>
<evidence type="ECO:0000313" key="25">
    <source>
        <dbReference type="EMBL" id="HIT97947.1"/>
    </source>
</evidence>
<dbReference type="InterPro" id="IPR001645">
    <property type="entry name" value="Folylpolyglutamate_synth"/>
</dbReference>
<evidence type="ECO:0000256" key="13">
    <source>
        <dbReference type="ARBA" id="ARBA00022842"/>
    </source>
</evidence>
<dbReference type="InterPro" id="IPR036615">
    <property type="entry name" value="Mur_ligase_C_dom_sf"/>
</dbReference>
<dbReference type="Gene3D" id="3.90.190.20">
    <property type="entry name" value="Mur ligase, C-terminal domain"/>
    <property type="match status" value="1"/>
</dbReference>
<evidence type="ECO:0000256" key="12">
    <source>
        <dbReference type="ARBA" id="ARBA00022840"/>
    </source>
</evidence>
<comment type="catalytic activity">
    <reaction evidence="20">
        <text>(6R)-5,10-methylenetetrahydrofolyl-(gamma-L-Glu)(n) + L-glutamate + ATP = (6R)-5,10-methylenetetrahydrofolyl-(gamma-L-Glu)(n+1) + ADP + phosphate + H(+)</text>
        <dbReference type="Rhea" id="RHEA:51912"/>
        <dbReference type="Rhea" id="RHEA-COMP:13257"/>
        <dbReference type="Rhea" id="RHEA-COMP:13258"/>
        <dbReference type="ChEBI" id="CHEBI:15378"/>
        <dbReference type="ChEBI" id="CHEBI:29985"/>
        <dbReference type="ChEBI" id="CHEBI:30616"/>
        <dbReference type="ChEBI" id="CHEBI:43474"/>
        <dbReference type="ChEBI" id="CHEBI:136572"/>
        <dbReference type="ChEBI" id="CHEBI:456216"/>
        <dbReference type="EC" id="6.3.2.17"/>
    </reaction>
</comment>
<evidence type="ECO:0000313" key="26">
    <source>
        <dbReference type="Proteomes" id="UP000824161"/>
    </source>
</evidence>
<dbReference type="GO" id="GO:0046872">
    <property type="term" value="F:metal ion binding"/>
    <property type="evidence" value="ECO:0007669"/>
    <property type="project" value="UniProtKB-KW"/>
</dbReference>
<evidence type="ECO:0000256" key="3">
    <source>
        <dbReference type="ARBA" id="ARBA00004799"/>
    </source>
</evidence>
<proteinExistence type="inferred from homology"/>
<dbReference type="SUPFAM" id="SSF53623">
    <property type="entry name" value="MurD-like peptide ligases, catalytic domain"/>
    <property type="match status" value="1"/>
</dbReference>
<evidence type="ECO:0000256" key="14">
    <source>
        <dbReference type="ARBA" id="ARBA00022909"/>
    </source>
</evidence>
<evidence type="ECO:0000256" key="6">
    <source>
        <dbReference type="ARBA" id="ARBA00013023"/>
    </source>
</evidence>
<dbReference type="InterPro" id="IPR004101">
    <property type="entry name" value="Mur_ligase_C"/>
</dbReference>
<dbReference type="FunFam" id="3.40.1190.10:FF:000011">
    <property type="entry name" value="Folylpolyglutamate synthase/dihydrofolate synthase"/>
    <property type="match status" value="1"/>
</dbReference>
<dbReference type="Gene3D" id="3.40.1190.10">
    <property type="entry name" value="Mur-like, catalytic domain"/>
    <property type="match status" value="1"/>
</dbReference>
<evidence type="ECO:0000256" key="4">
    <source>
        <dbReference type="ARBA" id="ARBA00005150"/>
    </source>
</evidence>
<evidence type="ECO:0000256" key="17">
    <source>
        <dbReference type="ARBA" id="ARBA00032510"/>
    </source>
</evidence>
<dbReference type="AlphaFoldDB" id="A0A9D1HBM3"/>
<keyword evidence="9 22" id="KW-0436">Ligase</keyword>
<organism evidence="25 26">
    <name type="scientific">Candidatus Merdimorpha stercoravium</name>
    <dbReference type="NCBI Taxonomy" id="2840863"/>
    <lineage>
        <taxon>Bacteria</taxon>
        <taxon>Pseudomonadati</taxon>
        <taxon>Bacteroidota</taxon>
        <taxon>Flavobacteriia</taxon>
        <taxon>Flavobacteriales</taxon>
        <taxon>Candidatus Merdimorpha</taxon>
    </lineage>
</organism>
<evidence type="ECO:0000256" key="1">
    <source>
        <dbReference type="ARBA" id="ARBA00001946"/>
    </source>
</evidence>
<dbReference type="GO" id="GO:0008841">
    <property type="term" value="F:dihydrofolate synthase activity"/>
    <property type="evidence" value="ECO:0007669"/>
    <property type="project" value="UniProtKB-EC"/>
</dbReference>
<comment type="cofactor">
    <cofactor evidence="1">
        <name>Mg(2+)</name>
        <dbReference type="ChEBI" id="CHEBI:18420"/>
    </cofactor>
</comment>
<dbReference type="GO" id="GO:0005524">
    <property type="term" value="F:ATP binding"/>
    <property type="evidence" value="ECO:0007669"/>
    <property type="project" value="UniProtKB-KW"/>
</dbReference>
<evidence type="ECO:0000256" key="21">
    <source>
        <dbReference type="ARBA" id="ARBA00049161"/>
    </source>
</evidence>
<reference evidence="25" key="1">
    <citation type="submission" date="2020-10" db="EMBL/GenBank/DDBJ databases">
        <authorList>
            <person name="Gilroy R."/>
        </authorList>
    </citation>
    <scope>NUCLEOTIDE SEQUENCE</scope>
    <source>
        <strain evidence="25">1383</strain>
    </source>
</reference>
<comment type="caution">
    <text evidence="25">The sequence shown here is derived from an EMBL/GenBank/DDBJ whole genome shotgun (WGS) entry which is preliminary data.</text>
</comment>
<keyword evidence="13" id="KW-0460">Magnesium</keyword>
<evidence type="ECO:0000256" key="20">
    <source>
        <dbReference type="ARBA" id="ARBA00049035"/>
    </source>
</evidence>
<comment type="catalytic activity">
    <reaction evidence="21">
        <text>7,8-dihydropteroate + L-glutamate + ATP = 7,8-dihydrofolate + ADP + phosphate + H(+)</text>
        <dbReference type="Rhea" id="RHEA:23584"/>
        <dbReference type="ChEBI" id="CHEBI:15378"/>
        <dbReference type="ChEBI" id="CHEBI:17839"/>
        <dbReference type="ChEBI" id="CHEBI:29985"/>
        <dbReference type="ChEBI" id="CHEBI:30616"/>
        <dbReference type="ChEBI" id="CHEBI:43474"/>
        <dbReference type="ChEBI" id="CHEBI:57451"/>
        <dbReference type="ChEBI" id="CHEBI:456216"/>
        <dbReference type="EC" id="6.3.2.12"/>
    </reaction>
</comment>
<comment type="catalytic activity">
    <reaction evidence="18">
        <text>(6S)-5,6,7,8-tetrahydrofolyl-(gamma-L-Glu)(n) + L-glutamate + ATP = (6S)-5,6,7,8-tetrahydrofolyl-(gamma-L-Glu)(n+1) + ADP + phosphate + H(+)</text>
        <dbReference type="Rhea" id="RHEA:10580"/>
        <dbReference type="Rhea" id="RHEA-COMP:14738"/>
        <dbReference type="Rhea" id="RHEA-COMP:14740"/>
        <dbReference type="ChEBI" id="CHEBI:15378"/>
        <dbReference type="ChEBI" id="CHEBI:29985"/>
        <dbReference type="ChEBI" id="CHEBI:30616"/>
        <dbReference type="ChEBI" id="CHEBI:43474"/>
        <dbReference type="ChEBI" id="CHEBI:141005"/>
        <dbReference type="ChEBI" id="CHEBI:456216"/>
        <dbReference type="EC" id="6.3.2.17"/>
    </reaction>
</comment>
<evidence type="ECO:0000256" key="8">
    <source>
        <dbReference type="ARBA" id="ARBA00019357"/>
    </source>
</evidence>
<dbReference type="Pfam" id="PF02875">
    <property type="entry name" value="Mur_ligase_C"/>
    <property type="match status" value="1"/>
</dbReference>
<comment type="similarity">
    <text evidence="5 22">Belongs to the folylpolyglutamate synthase family.</text>
</comment>
<keyword evidence="11 22" id="KW-0547">Nucleotide-binding</keyword>
<evidence type="ECO:0000259" key="23">
    <source>
        <dbReference type="Pfam" id="PF02875"/>
    </source>
</evidence>
<gene>
    <name evidence="25" type="ORF">IAC44_03815</name>
</gene>
<evidence type="ECO:0000256" key="15">
    <source>
        <dbReference type="ARBA" id="ARBA00030048"/>
    </source>
</evidence>
<sequence length="412" mass="45699">MDYRRAVDWMCSALPMFQKVGSAAYRPGLENTEYLMDYLGHPERGLRCIHVAGTNGKGSTSSMLASVLMEAGYRTGLYTSPHLVDFRERMRVDGEMIPKEFVADFVERHMDFFTAHSFSFFEMTTAMAFCWFRACGVDVAVIETGLGGRLDSTNVVRPDLSVITNIALDHTAILGDTRVQIAGEKAGIIKPGVPVLIGENDPEIEPVFRAKAAWEGAPLYFTDHGIRLEDYPCPLEGDYQRFNIAAVVAACGILRESWKLDPQTVRRGIARVVDNTHLQGRWQVLFRRPLVVCDTGHNVNGIGEIVRQISHTPKDRLFMVFGMVNDKDVDGVLALLPKEAQYCFAQASVQRALDSRELAWRAARFSLCGEAYPDCESAFRAAQQQAGPQDMIFVGGSTFVVADVLEALSKQG</sequence>